<name>A0ABR9MLA9_9ACTN</name>
<dbReference type="RefSeq" id="WP_192793042.1">
    <property type="nucleotide sequence ID" value="NZ_JADBEK010000001.1"/>
</dbReference>
<keyword evidence="2" id="KW-0472">Membrane</keyword>
<comment type="caution">
    <text evidence="3">The sequence shown here is derived from an EMBL/GenBank/DDBJ whole genome shotgun (WGS) entry which is preliminary data.</text>
</comment>
<evidence type="ECO:0000313" key="3">
    <source>
        <dbReference type="EMBL" id="MBE1593731.1"/>
    </source>
</evidence>
<dbReference type="EMBL" id="JADBEK010000001">
    <property type="protein sequence ID" value="MBE1593731.1"/>
    <property type="molecule type" value="Genomic_DNA"/>
</dbReference>
<feature type="compositionally biased region" description="Basic and acidic residues" evidence="1">
    <location>
        <begin position="1"/>
        <end position="15"/>
    </location>
</feature>
<keyword evidence="4" id="KW-1185">Reference proteome</keyword>
<proteinExistence type="predicted"/>
<evidence type="ECO:0000256" key="2">
    <source>
        <dbReference type="SAM" id="Phobius"/>
    </source>
</evidence>
<reference evidence="3 4" key="1">
    <citation type="submission" date="2020-10" db="EMBL/GenBank/DDBJ databases">
        <title>Sequencing the genomes of 1000 actinobacteria strains.</title>
        <authorList>
            <person name="Klenk H.-P."/>
        </authorList>
    </citation>
    <scope>NUCLEOTIDE SEQUENCE [LARGE SCALE GENOMIC DNA]</scope>
    <source>
        <strain evidence="3 4">DSM 43173</strain>
    </source>
</reference>
<protein>
    <submittedName>
        <fullName evidence="3">Uncharacterized protein</fullName>
    </submittedName>
</protein>
<keyword evidence="2" id="KW-0812">Transmembrane</keyword>
<feature type="transmembrane region" description="Helical" evidence="2">
    <location>
        <begin position="41"/>
        <end position="63"/>
    </location>
</feature>
<gene>
    <name evidence="3" type="ORF">H4W80_011989</name>
</gene>
<evidence type="ECO:0000256" key="1">
    <source>
        <dbReference type="SAM" id="MobiDB-lite"/>
    </source>
</evidence>
<accession>A0ABR9MLA9</accession>
<keyword evidence="2" id="KW-1133">Transmembrane helix</keyword>
<feature type="region of interest" description="Disordered" evidence="1">
    <location>
        <begin position="1"/>
        <end position="31"/>
    </location>
</feature>
<evidence type="ECO:0000313" key="4">
    <source>
        <dbReference type="Proteomes" id="UP000633509"/>
    </source>
</evidence>
<sequence length="342" mass="36648">MTVQDLRDVLRERAEAPSPGNPNRHDQVSARIRRTRLRRRATAGAGAAAAAFVASAVVGVLLLPGTAPEVISAARVVQEMPAGLPEKFTAGDGTAYRRLAVGTIKKEGAKKVSLTVPVSGKPLDVAMTCDGEDFVNTPRVSVNGNADTGAQVLPCGKAMELRPLSLVRRGATEATVTFDTTVVGRGCVQRKKDGPCVTPEPKVATWNVAVYEWTPPARRVEPEPVKDFPDRVDGWKLARSAAGVSDRDSSFTLVVKSASGKIGMDQLCTGDLAARMWFKIRVNGTDAPMVGGCNVWKSGDYPMALSEYDVPKGSRVTITGKIGFWGEYTHRPVRWSAGVYVK</sequence>
<dbReference type="Proteomes" id="UP000633509">
    <property type="component" value="Unassembled WGS sequence"/>
</dbReference>
<organism evidence="3 4">
    <name type="scientific">Nonomuraea angiospora</name>
    <dbReference type="NCBI Taxonomy" id="46172"/>
    <lineage>
        <taxon>Bacteria</taxon>
        <taxon>Bacillati</taxon>
        <taxon>Actinomycetota</taxon>
        <taxon>Actinomycetes</taxon>
        <taxon>Streptosporangiales</taxon>
        <taxon>Streptosporangiaceae</taxon>
        <taxon>Nonomuraea</taxon>
    </lineage>
</organism>